<organism evidence="2 3">
    <name type="scientific">Faecalibacter macacae</name>
    <dbReference type="NCBI Taxonomy" id="1859289"/>
    <lineage>
        <taxon>Bacteria</taxon>
        <taxon>Pseudomonadati</taxon>
        <taxon>Bacteroidota</taxon>
        <taxon>Flavobacteriia</taxon>
        <taxon>Flavobacteriales</taxon>
        <taxon>Weeksellaceae</taxon>
        <taxon>Faecalibacter</taxon>
    </lineage>
</organism>
<comment type="caution">
    <text evidence="2">The sequence shown here is derived from an EMBL/GenBank/DDBJ whole genome shotgun (WGS) entry which is preliminary data.</text>
</comment>
<protein>
    <submittedName>
        <fullName evidence="2">Uncharacterized protein</fullName>
    </submittedName>
</protein>
<keyword evidence="1" id="KW-0175">Coiled coil</keyword>
<dbReference type="Proteomes" id="UP000275348">
    <property type="component" value="Unassembled WGS sequence"/>
</dbReference>
<feature type="coiled-coil region" evidence="1">
    <location>
        <begin position="109"/>
        <end position="136"/>
    </location>
</feature>
<reference evidence="2 3" key="1">
    <citation type="submission" date="2018-10" db="EMBL/GenBank/DDBJ databases">
        <authorList>
            <person name="Chen X."/>
        </authorList>
    </citation>
    <scope>NUCLEOTIDE SEQUENCE [LARGE SCALE GENOMIC DNA]</scope>
    <source>
        <strain evidence="2 3">YIM 102668</strain>
    </source>
</reference>
<name>A0A3L9MEY0_9FLAO</name>
<dbReference type="EMBL" id="RDOJ01000005">
    <property type="protein sequence ID" value="RLZ11441.1"/>
    <property type="molecule type" value="Genomic_DNA"/>
</dbReference>
<evidence type="ECO:0000256" key="1">
    <source>
        <dbReference type="SAM" id="Coils"/>
    </source>
</evidence>
<evidence type="ECO:0000313" key="2">
    <source>
        <dbReference type="EMBL" id="RLZ11441.1"/>
    </source>
</evidence>
<sequence>MSTQTAINNYSNLVNSYKNATKSSKIIIKNQILSILDNANYVDFNNLKTTIKGHYYLYLGLEKDNLHAILVHSTTTPDINNIENYSPIVLNFMSNKFVANESLKTKLTADNTEITIDEYKKRVKNWEVNKAAWLQNVLDNNIMIQYFIIDQANFKNDVNNYCVFGLFEESYASKEQNVTIDLITVNDAYMDRVRPVPPFKP</sequence>
<gene>
    <name evidence="2" type="ORF">EAH69_05180</name>
</gene>
<evidence type="ECO:0000313" key="3">
    <source>
        <dbReference type="Proteomes" id="UP000275348"/>
    </source>
</evidence>
<proteinExistence type="predicted"/>
<dbReference type="AlphaFoldDB" id="A0A3L9MEY0"/>
<accession>A0A3L9MEY0</accession>
<dbReference type="RefSeq" id="WP_121934121.1">
    <property type="nucleotide sequence ID" value="NZ_RDOJ01000005.1"/>
</dbReference>
<keyword evidence="3" id="KW-1185">Reference proteome</keyword>